<protein>
    <recommendedName>
        <fullName evidence="3 8">Protein YOP1</fullName>
    </recommendedName>
</protein>
<dbReference type="InParanoid" id="A0A1D8PI76"/>
<keyword evidence="6 8" id="KW-0472">Membrane</keyword>
<keyword evidence="5 8" id="KW-1133">Transmembrane helix</keyword>
<dbReference type="GO" id="GO:1903561">
    <property type="term" value="C:extracellular vesicle"/>
    <property type="evidence" value="ECO:0000314"/>
    <property type="project" value="CGD"/>
</dbReference>
<evidence type="ECO:0000256" key="8">
    <source>
        <dbReference type="RuleBase" id="RU362006"/>
    </source>
</evidence>
<dbReference type="GO" id="GO:0016020">
    <property type="term" value="C:membrane"/>
    <property type="evidence" value="ECO:0007669"/>
    <property type="project" value="UniProtKB-SubCell"/>
</dbReference>
<dbReference type="RefSeq" id="XP_019330804.1">
    <property type="nucleotide sequence ID" value="XM_019475259.1"/>
</dbReference>
<gene>
    <name evidence="10" type="ordered locus">CAALFM_C208160CA</name>
    <name evidence="9" type="ordered locus">orf19.2168.3</name>
</gene>
<evidence type="ECO:0000256" key="6">
    <source>
        <dbReference type="ARBA" id="ARBA00023136"/>
    </source>
</evidence>
<name>A0A1D8PI76_CANAL</name>
<dbReference type="AlphaFoldDB" id="A0A1D8PI76"/>
<evidence type="ECO:0000256" key="3">
    <source>
        <dbReference type="ARBA" id="ARBA00019184"/>
    </source>
</evidence>
<evidence type="ECO:0000256" key="5">
    <source>
        <dbReference type="ARBA" id="ARBA00022989"/>
    </source>
</evidence>
<organism evidence="10 11">
    <name type="scientific">Candida albicans (strain SC5314 / ATCC MYA-2876)</name>
    <name type="common">Yeast</name>
    <dbReference type="NCBI Taxonomy" id="237561"/>
    <lineage>
        <taxon>Eukaryota</taxon>
        <taxon>Fungi</taxon>
        <taxon>Dikarya</taxon>
        <taxon>Ascomycota</taxon>
        <taxon>Saccharomycotina</taxon>
        <taxon>Pichiomycetes</taxon>
        <taxon>Debaryomycetaceae</taxon>
        <taxon>Candida/Lodderomyces clade</taxon>
        <taxon>Candida</taxon>
    </lineage>
</organism>
<comment type="subcellular location">
    <subcellularLocation>
        <location evidence="1 8">Membrane</location>
        <topology evidence="1 8">Multi-pass membrane protein</topology>
    </subcellularLocation>
</comment>
<dbReference type="STRING" id="237561.A0A1D8PI76"/>
<feature type="transmembrane region" description="Helical" evidence="8">
    <location>
        <begin position="38"/>
        <end position="55"/>
    </location>
</feature>
<dbReference type="eggNOG" id="KOG1725">
    <property type="taxonomic scope" value="Eukaryota"/>
</dbReference>
<feature type="transmembrane region" description="Helical" evidence="8">
    <location>
        <begin position="118"/>
        <end position="138"/>
    </location>
</feature>
<evidence type="ECO:0000256" key="1">
    <source>
        <dbReference type="ARBA" id="ARBA00004141"/>
    </source>
</evidence>
<dbReference type="InterPro" id="IPR004345">
    <property type="entry name" value="TB2_DP1_HVA22"/>
</dbReference>
<reference evidence="10 11" key="1">
    <citation type="journal article" date="2004" name="Proc. Natl. Acad. Sci. U.S.A.">
        <title>The diploid genome sequence of Candida albicans.</title>
        <authorList>
            <person name="Jones T."/>
            <person name="Federspiel N.A."/>
            <person name="Chibana H."/>
            <person name="Dungan J."/>
            <person name="Kalman S."/>
            <person name="Magee B.B."/>
            <person name="Newport G."/>
            <person name="Thorstenson Y.R."/>
            <person name="Agabian N."/>
            <person name="Magee P.T."/>
            <person name="Davis R.W."/>
            <person name="Scherer S."/>
        </authorList>
    </citation>
    <scope>NUCLEOTIDE SEQUENCE [LARGE SCALE GENOMIC DNA]</scope>
    <source>
        <strain evidence="11">SC5314 / ATCC MYA-2876</strain>
    </source>
</reference>
<dbReference type="GO" id="GO:0032541">
    <property type="term" value="C:cortical endoplasmic reticulum"/>
    <property type="evidence" value="ECO:0007669"/>
    <property type="project" value="EnsemblFungi"/>
</dbReference>
<comment type="similarity">
    <text evidence="2 8">Belongs to the DP1 family.</text>
</comment>
<feature type="transmembrane region" description="Helical" evidence="8">
    <location>
        <begin position="91"/>
        <end position="112"/>
    </location>
</feature>
<dbReference type="CGD" id="CAL0000201885">
    <property type="gene designation" value="orf19.2168.3"/>
</dbReference>
<dbReference type="GO" id="GO:0048309">
    <property type="term" value="P:endoplasmic reticulum inheritance"/>
    <property type="evidence" value="ECO:0007669"/>
    <property type="project" value="EnsemblFungi"/>
</dbReference>
<dbReference type="GO" id="GO:0051292">
    <property type="term" value="P:nuclear pore complex assembly"/>
    <property type="evidence" value="ECO:0007669"/>
    <property type="project" value="EnsemblFungi"/>
</dbReference>
<dbReference type="GO" id="GO:0034976">
    <property type="term" value="P:response to endoplasmic reticulum stress"/>
    <property type="evidence" value="ECO:0007669"/>
    <property type="project" value="EnsemblFungi"/>
</dbReference>
<dbReference type="OMA" id="DTQYWVV"/>
<dbReference type="GO" id="GO:0032153">
    <property type="term" value="C:cell division site"/>
    <property type="evidence" value="ECO:0007669"/>
    <property type="project" value="EnsemblFungi"/>
</dbReference>
<dbReference type="VEuPathDB" id="FungiDB:C2_08160C_A"/>
<accession>A0A1D8PI76</accession>
<proteinExistence type="inferred from homology"/>
<dbReference type="GeneID" id="30515152"/>
<evidence type="ECO:0000313" key="9">
    <source>
        <dbReference type="CGD" id="CAL0000201885"/>
    </source>
</evidence>
<dbReference type="GO" id="GO:0007033">
    <property type="term" value="P:vacuole organization"/>
    <property type="evidence" value="ECO:0007669"/>
    <property type="project" value="EnsemblFungi"/>
</dbReference>
<keyword evidence="4 8" id="KW-0812">Transmembrane</keyword>
<dbReference type="PANTHER" id="PTHR12300">
    <property type="entry name" value="HVA22-LIKE PROTEINS"/>
    <property type="match status" value="1"/>
</dbReference>
<reference evidence="10 11" key="3">
    <citation type="journal article" date="2013" name="Genome Biol.">
        <title>Assembly of a phased diploid Candida albicans genome facilitates allele-specific measurements and provides a simple model for repeat and indel structure.</title>
        <authorList>
            <person name="Muzzey D."/>
            <person name="Schwartz K."/>
            <person name="Weissman J.S."/>
            <person name="Sherlock G."/>
        </authorList>
    </citation>
    <scope>NUCLEOTIDE SEQUENCE [LARGE SCALE GENOMIC DNA]</scope>
    <source>
        <strain evidence="11">SC5314 / ATCC MYA-2876</strain>
    </source>
</reference>
<dbReference type="GO" id="GO:1990809">
    <property type="term" value="P:endoplasmic reticulum tubular network membrane organization"/>
    <property type="evidence" value="ECO:0007669"/>
    <property type="project" value="EnsemblFungi"/>
</dbReference>
<feature type="transmembrane region" description="Helical" evidence="8">
    <location>
        <begin position="61"/>
        <end position="79"/>
    </location>
</feature>
<dbReference type="Pfam" id="PF03134">
    <property type="entry name" value="TB2_DP1_HVA22"/>
    <property type="match status" value="1"/>
</dbReference>
<dbReference type="GO" id="GO:0016192">
    <property type="term" value="P:vesicle-mediated transport"/>
    <property type="evidence" value="ECO:0007669"/>
    <property type="project" value="EnsemblFungi"/>
</dbReference>
<evidence type="ECO:0000256" key="2">
    <source>
        <dbReference type="ARBA" id="ARBA00008573"/>
    </source>
</evidence>
<dbReference type="EMBL" id="CP017624">
    <property type="protein sequence ID" value="AOW27810.1"/>
    <property type="molecule type" value="Genomic_DNA"/>
</dbReference>
<evidence type="ECO:0000313" key="10">
    <source>
        <dbReference type="EMBL" id="AOW27810.1"/>
    </source>
</evidence>
<evidence type="ECO:0000256" key="7">
    <source>
        <dbReference type="ARBA" id="ARBA00045873"/>
    </source>
</evidence>
<evidence type="ECO:0000256" key="4">
    <source>
        <dbReference type="ARBA" id="ARBA00022692"/>
    </source>
</evidence>
<sequence length="173" mass="19333">MSSFQAQAQNYLSQIDKSTKNFGVLDQFEQRSGLPRSYAVLGAGGLYFFLILLNFGGIGQLLSNIAGFVIPGYYSLVALKTTTKDDDTKLLTYWVVFAFINVIEFWSNTILYYVPFYYLIKTGFLIYLSSFGGSTLVYNSVIKPLSDKYVKVENPIASKIQETAEGVSTGVHY</sequence>
<dbReference type="GO" id="GO:0032581">
    <property type="term" value="P:ER-dependent peroxisome organization"/>
    <property type="evidence" value="ECO:0007669"/>
    <property type="project" value="EnsemblFungi"/>
</dbReference>
<dbReference type="Proteomes" id="UP000000559">
    <property type="component" value="Chromosome 2"/>
</dbReference>
<comment type="function">
    <text evidence="7">Required to generate and maintain the structure of the tubular endoplasmic reticulum network and the vacuole. Induces high curvature in membranes and causes membrane tubule formation. Involved in membrane/vesicle trafficking.</text>
</comment>
<dbReference type="FunCoup" id="A0A1D8PI76">
    <property type="interactions" value="368"/>
</dbReference>
<keyword evidence="11" id="KW-1185">Reference proteome</keyword>
<dbReference type="GO" id="GO:0180020">
    <property type="term" value="F:membrane bending activity"/>
    <property type="evidence" value="ECO:0007669"/>
    <property type="project" value="EnsemblFungi"/>
</dbReference>
<dbReference type="OrthoDB" id="10009287at2759"/>
<evidence type="ECO:0000313" key="11">
    <source>
        <dbReference type="Proteomes" id="UP000000559"/>
    </source>
</evidence>
<reference evidence="10 11" key="2">
    <citation type="journal article" date="2007" name="Genome Biol.">
        <title>Assembly of the Candida albicans genome into sixteen supercontigs aligned on the eight chromosomes.</title>
        <authorList>
            <person name="van het Hoog M."/>
            <person name="Rast T.J."/>
            <person name="Martchenko M."/>
            <person name="Grindle S."/>
            <person name="Dignard D."/>
            <person name="Hogues H."/>
            <person name="Cuomo C."/>
            <person name="Berriman M."/>
            <person name="Scherer S."/>
            <person name="Magee B.B."/>
            <person name="Whiteway M."/>
            <person name="Chibana H."/>
            <person name="Nantel A."/>
            <person name="Magee P.T."/>
        </authorList>
    </citation>
    <scope>GENOME REANNOTATION</scope>
    <source>
        <strain evidence="11">SC5314 / ATCC MYA-2876</strain>
    </source>
</reference>
<dbReference type="PANTHER" id="PTHR12300:SF161">
    <property type="entry name" value="RECEPTOR EXPRESSION-ENHANCING PROTEIN"/>
    <property type="match status" value="1"/>
</dbReference>
<dbReference type="KEGG" id="cal:CAALFM_C208160CA"/>
<dbReference type="GO" id="GO:0005635">
    <property type="term" value="C:nuclear envelope"/>
    <property type="evidence" value="ECO:0007669"/>
    <property type="project" value="EnsemblFungi"/>
</dbReference>